<protein>
    <submittedName>
        <fullName evidence="5">Uncharacterized protein</fullName>
    </submittedName>
</protein>
<dbReference type="PROSITE" id="PS50088">
    <property type="entry name" value="ANK_REPEAT"/>
    <property type="match status" value="2"/>
</dbReference>
<keyword evidence="16" id="KW-1185">Reference proteome</keyword>
<evidence type="ECO:0000313" key="14">
    <source>
        <dbReference type="EMBL" id="KAE9358257.1"/>
    </source>
</evidence>
<feature type="region of interest" description="Disordered" evidence="4">
    <location>
        <begin position="32"/>
        <end position="225"/>
    </location>
</feature>
<evidence type="ECO:0000256" key="3">
    <source>
        <dbReference type="PROSITE-ProRule" id="PRU00023"/>
    </source>
</evidence>
<evidence type="ECO:0000256" key="4">
    <source>
        <dbReference type="SAM" id="MobiDB-lite"/>
    </source>
</evidence>
<dbReference type="Proteomes" id="UP000437068">
    <property type="component" value="Unassembled WGS sequence"/>
</dbReference>
<dbReference type="InterPro" id="IPR002110">
    <property type="entry name" value="Ankyrin_rpt"/>
</dbReference>
<evidence type="ECO:0000313" key="16">
    <source>
        <dbReference type="Proteomes" id="UP000433483"/>
    </source>
</evidence>
<dbReference type="Proteomes" id="UP000440367">
    <property type="component" value="Unassembled WGS sequence"/>
</dbReference>
<evidence type="ECO:0000313" key="23">
    <source>
        <dbReference type="Proteomes" id="UP000486351"/>
    </source>
</evidence>
<feature type="repeat" description="ANK" evidence="3">
    <location>
        <begin position="655"/>
        <end position="687"/>
    </location>
</feature>
<evidence type="ECO:0000256" key="1">
    <source>
        <dbReference type="ARBA" id="ARBA00022737"/>
    </source>
</evidence>
<reference evidence="15 16" key="1">
    <citation type="submission" date="2018-08" db="EMBL/GenBank/DDBJ databases">
        <title>Genomic investigation of the strawberry pathogen Phytophthora fragariae indicates pathogenicity is determined by transcriptional variation in three key races.</title>
        <authorList>
            <person name="Adams T.M."/>
            <person name="Armitage A.D."/>
            <person name="Sobczyk M.K."/>
            <person name="Bates H.J."/>
            <person name="Dunwell J.M."/>
            <person name="Nellist C.F."/>
            <person name="Harrison R.J."/>
        </authorList>
    </citation>
    <scope>NUCLEOTIDE SEQUENCE [LARGE SCALE GENOMIC DNA]</scope>
    <source>
        <strain evidence="13 17">A4</strain>
        <strain evidence="12 18">BC-1</strain>
        <strain evidence="11 22">BC-23</strain>
        <strain evidence="10 16">NOV-27</strain>
        <strain evidence="9 19">NOV-5</strain>
        <strain evidence="8 20">NOV-71</strain>
        <strain evidence="14 23">NOV-77</strain>
        <strain evidence="5 15">NOV-9</strain>
        <strain evidence="7 24">ONT-3</strain>
        <strain evidence="6 21">SCRP245</strain>
    </source>
</reference>
<dbReference type="EMBL" id="QXGB01000085">
    <property type="protein sequence ID" value="KAE9231703.1"/>
    <property type="molecule type" value="Genomic_DNA"/>
</dbReference>
<evidence type="ECO:0000313" key="9">
    <source>
        <dbReference type="EMBL" id="KAE9153738.1"/>
    </source>
</evidence>
<dbReference type="EMBL" id="QXGE01000047">
    <property type="protein sequence ID" value="KAE9327655.1"/>
    <property type="molecule type" value="Genomic_DNA"/>
</dbReference>
<feature type="compositionally biased region" description="Basic and acidic residues" evidence="4">
    <location>
        <begin position="41"/>
        <end position="53"/>
    </location>
</feature>
<sequence>MSKPTVLAAFTASQQRGELVGRNLAQVKIPSLKSLGDDDDTNRSQLKELKPLGEIKGLGSPLKPLKVLNELRTSGEDASPSHKLVASTGALTPSEPDKVNAGSSSEPVEKQTHRRRSSVKPLASTINQSRNAAEEIAPNVDEVEQKEQDKVVTKTVDEAAKPNAETSSVRDETSPNESAATDIKPLPGDDDSDDDAFNFDDVEGEGEDAKAKADSREQEENSTSVTAAKVAVVNIEDLYDCPPGLSNEATHSQQKSQPKMFLPRASDIELFHVVLAEDTDQLERFLEEMSPQEVLDIVDSAGRNLYHYAALSKDKLVQDLIFQHVNSYRDREFEIELKALMRKKDQTNRWMQENKSNGNGWVPPRVKELQREMTKQKCVDWARICGSVDENGRSFFHYLATTASPVPIKDDYEFCSVLRSKPTILSTKDNFKKLALHYAVESGNLKQVKWYFQMGVRLSQADVDLLFSFNVSRVMESTILRHLESIDIQNYYSLTARGSIEENDHCCDPGVSTFVLAKLQRITDDSVGRLHQLPLHRAAMFGNVRAVELLLEEGADPSARDANQWTPLHYCAEEATENHLSIACLLMETPQSVDVNARSLKGRSPLHVAVHSRKRKMLHGYDDSQSTGASSFKDRVSFVAYLHECKADLDLRDASGATPLLLVCRGDDVDVAEFLLRTGCDPTARGDNKWNALHFAAIRGNPRMVSFLQSWDADSRLWNDSPGIQGRKPMGVAKSDDVRQMLVNLWTECYSGNVDQVRRLLLARSKRGPKPPEQIGFVSVKDKTAQTERSPLHLTVMGYMDALQSRETSPSPNSSREERLKHTKSSELKRTAPSRFLQVVILLLQAGADLCAADKWGITPLMLAACLKDTVLMETLLDRISEEDDLLATDAQGNTALHYSYAFCQAQVSTMLEDQMDDAEIDNKLGKSPFEMTGYCEKVYPKEYRDFLKRQQNLRRRQQQDFK</sequence>
<dbReference type="EMBL" id="QXGF01000045">
    <property type="protein sequence ID" value="KAE8948588.1"/>
    <property type="molecule type" value="Genomic_DNA"/>
</dbReference>
<dbReference type="PROSITE" id="PS50297">
    <property type="entry name" value="ANK_REP_REGION"/>
    <property type="match status" value="2"/>
</dbReference>
<dbReference type="Proteomes" id="UP000441208">
    <property type="component" value="Unassembled WGS sequence"/>
</dbReference>
<evidence type="ECO:0000313" key="15">
    <source>
        <dbReference type="Proteomes" id="UP000429523"/>
    </source>
</evidence>
<dbReference type="InterPro" id="IPR036770">
    <property type="entry name" value="Ankyrin_rpt-contain_sf"/>
</dbReference>
<dbReference type="Pfam" id="PF12796">
    <property type="entry name" value="Ank_2"/>
    <property type="match status" value="2"/>
</dbReference>
<evidence type="ECO:0000313" key="11">
    <source>
        <dbReference type="EMBL" id="KAE9248978.1"/>
    </source>
</evidence>
<evidence type="ECO:0000313" key="19">
    <source>
        <dbReference type="Proteomes" id="UP000440732"/>
    </source>
</evidence>
<dbReference type="EMBL" id="QXGD01000024">
    <property type="protein sequence ID" value="KAE9257403.1"/>
    <property type="molecule type" value="Genomic_DNA"/>
</dbReference>
<evidence type="ECO:0000313" key="18">
    <source>
        <dbReference type="Proteomes" id="UP000440367"/>
    </source>
</evidence>
<organism evidence="5 15">
    <name type="scientific">Phytophthora fragariae</name>
    <dbReference type="NCBI Taxonomy" id="53985"/>
    <lineage>
        <taxon>Eukaryota</taxon>
        <taxon>Sar</taxon>
        <taxon>Stramenopiles</taxon>
        <taxon>Oomycota</taxon>
        <taxon>Peronosporomycetes</taxon>
        <taxon>Peronosporales</taxon>
        <taxon>Peronosporaceae</taxon>
        <taxon>Phytophthora</taxon>
    </lineage>
</organism>
<keyword evidence="2 3" id="KW-0040">ANK repeat</keyword>
<dbReference type="PANTHER" id="PTHR24178:SF9">
    <property type="entry name" value="ANK_REP_REGION DOMAIN-CONTAINING PROTEIN"/>
    <property type="match status" value="1"/>
</dbReference>
<feature type="repeat" description="ANK" evidence="3">
    <location>
        <begin position="530"/>
        <end position="562"/>
    </location>
</feature>
<evidence type="ECO:0000313" key="20">
    <source>
        <dbReference type="Proteomes" id="UP000441208"/>
    </source>
</evidence>
<evidence type="ECO:0000313" key="5">
    <source>
        <dbReference type="EMBL" id="KAE8948588.1"/>
    </source>
</evidence>
<feature type="compositionally biased region" description="Polar residues" evidence="4">
    <location>
        <begin position="805"/>
        <end position="814"/>
    </location>
</feature>
<gene>
    <name evidence="13" type="ORF">PF001_g1820</name>
    <name evidence="12" type="ORF">PF002_g1050</name>
    <name evidence="11" type="ORF">PF004_g3602</name>
    <name evidence="10" type="ORF">PF005_g2998</name>
    <name evidence="9" type="ORF">PF006_g2157</name>
    <name evidence="8" type="ORF">PF007_g2667</name>
    <name evidence="14" type="ORF">PF008_g2756</name>
    <name evidence="5" type="ORF">PF009_g1850</name>
    <name evidence="7" type="ORF">PF010_g2604</name>
    <name evidence="6" type="ORF">PF011_g2451</name>
</gene>
<dbReference type="Proteomes" id="UP000433483">
    <property type="component" value="Unassembled WGS sequence"/>
</dbReference>
<evidence type="ECO:0000313" key="8">
    <source>
        <dbReference type="EMBL" id="KAE9135138.1"/>
    </source>
</evidence>
<evidence type="ECO:0000313" key="6">
    <source>
        <dbReference type="EMBL" id="KAE9026634.1"/>
    </source>
</evidence>
<dbReference type="EMBL" id="QXGC01000115">
    <property type="protein sequence ID" value="KAE9248978.1"/>
    <property type="molecule type" value="Genomic_DNA"/>
</dbReference>
<evidence type="ECO:0000313" key="7">
    <source>
        <dbReference type="EMBL" id="KAE9134014.1"/>
    </source>
</evidence>
<comment type="caution">
    <text evidence="5">The sequence shown here is derived from an EMBL/GenBank/DDBJ whole genome shotgun (WGS) entry which is preliminary data.</text>
</comment>
<dbReference type="Gene3D" id="1.25.40.20">
    <property type="entry name" value="Ankyrin repeat-containing domain"/>
    <property type="match status" value="4"/>
</dbReference>
<dbReference type="EMBL" id="QXGA01000059">
    <property type="protein sequence ID" value="KAE9153738.1"/>
    <property type="molecule type" value="Genomic_DNA"/>
</dbReference>
<evidence type="ECO:0000313" key="13">
    <source>
        <dbReference type="EMBL" id="KAE9327655.1"/>
    </source>
</evidence>
<dbReference type="EMBL" id="QXFW01000073">
    <property type="protein sequence ID" value="KAE9026634.1"/>
    <property type="molecule type" value="Genomic_DNA"/>
</dbReference>
<feature type="compositionally biased region" description="Basic and acidic residues" evidence="4">
    <location>
        <begin position="143"/>
        <end position="160"/>
    </location>
</feature>
<feature type="compositionally biased region" description="Basic and acidic residues" evidence="4">
    <location>
        <begin position="207"/>
        <end position="219"/>
    </location>
</feature>
<evidence type="ECO:0000313" key="24">
    <source>
        <dbReference type="Proteomes" id="UP000488956"/>
    </source>
</evidence>
<dbReference type="EMBL" id="QXFY01000079">
    <property type="protein sequence ID" value="KAE9358257.1"/>
    <property type="molecule type" value="Genomic_DNA"/>
</dbReference>
<dbReference type="EMBL" id="QXFX01000073">
    <property type="protein sequence ID" value="KAE9134014.1"/>
    <property type="molecule type" value="Genomic_DNA"/>
</dbReference>
<evidence type="ECO:0000313" key="22">
    <source>
        <dbReference type="Proteomes" id="UP000476176"/>
    </source>
</evidence>
<dbReference type="PANTHER" id="PTHR24178">
    <property type="entry name" value="MOLTING PROTEIN MLT-4"/>
    <property type="match status" value="1"/>
</dbReference>
<dbReference type="SUPFAM" id="SSF48403">
    <property type="entry name" value="Ankyrin repeat"/>
    <property type="match status" value="1"/>
</dbReference>
<dbReference type="Proteomes" id="UP000486351">
    <property type="component" value="Unassembled WGS sequence"/>
</dbReference>
<feature type="compositionally biased region" description="Basic and acidic residues" evidence="4">
    <location>
        <begin position="815"/>
        <end position="827"/>
    </location>
</feature>
<dbReference type="Proteomes" id="UP000488956">
    <property type="component" value="Unassembled WGS sequence"/>
</dbReference>
<feature type="compositionally biased region" description="Acidic residues" evidence="4">
    <location>
        <begin position="188"/>
        <end position="206"/>
    </location>
</feature>
<accession>A0A6A3G3S6</accession>
<dbReference type="Proteomes" id="UP000460718">
    <property type="component" value="Unassembled WGS sequence"/>
</dbReference>
<dbReference type="OrthoDB" id="539213at2759"/>
<keyword evidence="1" id="KW-0677">Repeat</keyword>
<proteinExistence type="predicted"/>
<dbReference type="Proteomes" id="UP000440732">
    <property type="component" value="Unassembled WGS sequence"/>
</dbReference>
<dbReference type="Proteomes" id="UP000476176">
    <property type="component" value="Unassembled WGS sequence"/>
</dbReference>
<evidence type="ECO:0000256" key="2">
    <source>
        <dbReference type="ARBA" id="ARBA00023043"/>
    </source>
</evidence>
<dbReference type="Proteomes" id="UP000429523">
    <property type="component" value="Unassembled WGS sequence"/>
</dbReference>
<evidence type="ECO:0000313" key="17">
    <source>
        <dbReference type="Proteomes" id="UP000437068"/>
    </source>
</evidence>
<name>A0A6A3G3S6_9STRA</name>
<evidence type="ECO:0000313" key="12">
    <source>
        <dbReference type="EMBL" id="KAE9257403.1"/>
    </source>
</evidence>
<evidence type="ECO:0000313" key="10">
    <source>
        <dbReference type="EMBL" id="KAE9231703.1"/>
    </source>
</evidence>
<feature type="region of interest" description="Disordered" evidence="4">
    <location>
        <begin position="804"/>
        <end position="827"/>
    </location>
</feature>
<dbReference type="AlphaFoldDB" id="A0A6A3G3S6"/>
<dbReference type="SMART" id="SM00248">
    <property type="entry name" value="ANK"/>
    <property type="match status" value="9"/>
</dbReference>
<dbReference type="EMBL" id="QXFZ01000073">
    <property type="protein sequence ID" value="KAE9135138.1"/>
    <property type="molecule type" value="Genomic_DNA"/>
</dbReference>
<evidence type="ECO:0000313" key="21">
    <source>
        <dbReference type="Proteomes" id="UP000460718"/>
    </source>
</evidence>